<keyword evidence="4" id="KW-1185">Reference proteome</keyword>
<feature type="chain" id="PRO_5005504823" evidence="2">
    <location>
        <begin position="39"/>
        <end position="378"/>
    </location>
</feature>
<dbReference type="Gene3D" id="3.40.190.10">
    <property type="entry name" value="Periplasmic binding protein-like II"/>
    <property type="match status" value="2"/>
</dbReference>
<name>A0A0K6HRR9_9BURK</name>
<dbReference type="GO" id="GO:0030288">
    <property type="term" value="C:outer membrane-bounded periplasmic space"/>
    <property type="evidence" value="ECO:0007669"/>
    <property type="project" value="TreeGrafter"/>
</dbReference>
<dbReference type="GO" id="GO:0030976">
    <property type="term" value="F:thiamine pyrophosphate binding"/>
    <property type="evidence" value="ECO:0007669"/>
    <property type="project" value="TreeGrafter"/>
</dbReference>
<dbReference type="InterPro" id="IPR019546">
    <property type="entry name" value="TAT_signal_bac_arc"/>
</dbReference>
<dbReference type="PANTHER" id="PTHR30006:SF2">
    <property type="entry name" value="ABC TRANSPORTER SUBSTRATE-BINDING PROTEIN"/>
    <property type="match status" value="1"/>
</dbReference>
<gene>
    <name evidence="3" type="ORF">Ga0061069_101289</name>
</gene>
<evidence type="ECO:0000313" key="3">
    <source>
        <dbReference type="EMBL" id="CUA93600.1"/>
    </source>
</evidence>
<sequence length="378" mass="39894">MTVRSTDSRRNFLKLSAGAAGASLGSALLPGLVGNALAAPAMPTDKALIAAAKAEGKLNVIALPPDWANYGKMIAEFSKLYGIKVNSASPDASSAQELQAIKSLKGQSRGPDVVDVGPAFALAGVEEGLFQPYKVSTWASIPDNMKDASGLWWGDYFGVVSFGVNRNVVKNPPKSWADLLKPEYKGMVALNGSPLGAGAAFAGVFAASLANGGSLDNMLPGVEFFAKLAKAGNFNPSDATSASLVSGQTPIVVNWDYLNIAQAKKEAGKVKIDTVIPADAKPYGGYYCQAISKFAPNVKAAQLWEEFLMSDAGQLIYLEGFAHPARFNDMVARGVIPRKLMAELPPAEAYKEVVFADKAQTEKAQGVLKSDWAKMVKV</sequence>
<accession>A0A0K6HRR9</accession>
<organism evidence="3 4">
    <name type="scientific">Thiomonas bhubaneswarensis</name>
    <dbReference type="NCBI Taxonomy" id="339866"/>
    <lineage>
        <taxon>Bacteria</taxon>
        <taxon>Pseudomonadati</taxon>
        <taxon>Pseudomonadota</taxon>
        <taxon>Betaproteobacteria</taxon>
        <taxon>Burkholderiales</taxon>
        <taxon>Thiomonas</taxon>
    </lineage>
</organism>
<dbReference type="GO" id="GO:0030975">
    <property type="term" value="F:thiamine binding"/>
    <property type="evidence" value="ECO:0007669"/>
    <property type="project" value="TreeGrafter"/>
</dbReference>
<dbReference type="GO" id="GO:0015888">
    <property type="term" value="P:thiamine transport"/>
    <property type="evidence" value="ECO:0007669"/>
    <property type="project" value="TreeGrafter"/>
</dbReference>
<dbReference type="InterPro" id="IPR006311">
    <property type="entry name" value="TAT_signal"/>
</dbReference>
<keyword evidence="1 2" id="KW-0732">Signal</keyword>
<dbReference type="STRING" id="339866.GCA_001418255_00287"/>
<dbReference type="NCBIfam" id="TIGR01409">
    <property type="entry name" value="TAT_signal_seq"/>
    <property type="match status" value="1"/>
</dbReference>
<dbReference type="EMBL" id="CYHF01000001">
    <property type="protein sequence ID" value="CUA93600.1"/>
    <property type="molecule type" value="Genomic_DNA"/>
</dbReference>
<evidence type="ECO:0000256" key="1">
    <source>
        <dbReference type="ARBA" id="ARBA00022729"/>
    </source>
</evidence>
<dbReference type="PROSITE" id="PS51318">
    <property type="entry name" value="TAT"/>
    <property type="match status" value="1"/>
</dbReference>
<proteinExistence type="predicted"/>
<evidence type="ECO:0000313" key="4">
    <source>
        <dbReference type="Proteomes" id="UP000183649"/>
    </source>
</evidence>
<dbReference type="Proteomes" id="UP000183649">
    <property type="component" value="Unassembled WGS sequence"/>
</dbReference>
<dbReference type="OrthoDB" id="366726at2"/>
<dbReference type="RefSeq" id="WP_055449235.1">
    <property type="nucleotide sequence ID" value="NZ_CYHF01000001.1"/>
</dbReference>
<dbReference type="Pfam" id="PF13343">
    <property type="entry name" value="SBP_bac_6"/>
    <property type="match status" value="1"/>
</dbReference>
<reference evidence="4" key="1">
    <citation type="submission" date="2015-08" db="EMBL/GenBank/DDBJ databases">
        <authorList>
            <person name="Varghese N."/>
        </authorList>
    </citation>
    <scope>NUCLEOTIDE SEQUENCE [LARGE SCALE GENOMIC DNA]</scope>
    <source>
        <strain evidence="4">DSM 18181</strain>
    </source>
</reference>
<dbReference type="SUPFAM" id="SSF53850">
    <property type="entry name" value="Periplasmic binding protein-like II"/>
    <property type="match status" value="1"/>
</dbReference>
<evidence type="ECO:0000256" key="2">
    <source>
        <dbReference type="SAM" id="SignalP"/>
    </source>
</evidence>
<protein>
    <submittedName>
        <fullName evidence="3">ABC-type Fe3+ transport system, periplasmic component</fullName>
    </submittedName>
</protein>
<dbReference type="AlphaFoldDB" id="A0A0K6HRR9"/>
<dbReference type="PANTHER" id="PTHR30006">
    <property type="entry name" value="THIAMINE-BINDING PERIPLASMIC PROTEIN-RELATED"/>
    <property type="match status" value="1"/>
</dbReference>
<feature type="signal peptide" evidence="2">
    <location>
        <begin position="1"/>
        <end position="38"/>
    </location>
</feature>